<evidence type="ECO:0000313" key="3">
    <source>
        <dbReference type="EMBL" id="KAF0983850.1"/>
    </source>
</evidence>
<keyword evidence="2" id="KW-0472">Membrane</keyword>
<feature type="transmembrane region" description="Helical" evidence="2">
    <location>
        <begin position="205"/>
        <end position="232"/>
    </location>
</feature>
<dbReference type="VEuPathDB" id="AmoebaDB:FDP41_007765"/>
<dbReference type="OrthoDB" id="10419325at2759"/>
<dbReference type="OMA" id="RMNDEEP"/>
<feature type="compositionally biased region" description="Polar residues" evidence="1">
    <location>
        <begin position="360"/>
        <end position="373"/>
    </location>
</feature>
<feature type="transmembrane region" description="Helical" evidence="2">
    <location>
        <begin position="279"/>
        <end position="298"/>
    </location>
</feature>
<dbReference type="AlphaFoldDB" id="A0A6A5CE50"/>
<feature type="transmembrane region" description="Helical" evidence="2">
    <location>
        <begin position="318"/>
        <end position="342"/>
    </location>
</feature>
<keyword evidence="2" id="KW-1133">Transmembrane helix</keyword>
<dbReference type="Proteomes" id="UP000444721">
    <property type="component" value="Unassembled WGS sequence"/>
</dbReference>
<evidence type="ECO:0000313" key="4">
    <source>
        <dbReference type="Proteomes" id="UP000444721"/>
    </source>
</evidence>
<feature type="region of interest" description="Disordered" evidence="1">
    <location>
        <begin position="1"/>
        <end position="32"/>
    </location>
</feature>
<reference evidence="3 4" key="1">
    <citation type="journal article" date="2019" name="Sci. Rep.">
        <title>Nanopore sequencing improves the draft genome of the human pathogenic amoeba Naegleria fowleri.</title>
        <authorList>
            <person name="Liechti N."/>
            <person name="Schurch N."/>
            <person name="Bruggmann R."/>
            <person name="Wittwer M."/>
        </authorList>
    </citation>
    <scope>NUCLEOTIDE SEQUENCE [LARGE SCALE GENOMIC DNA]</scope>
    <source>
        <strain evidence="3 4">ATCC 30894</strain>
    </source>
</reference>
<proteinExistence type="predicted"/>
<dbReference type="RefSeq" id="XP_044568563.1">
    <property type="nucleotide sequence ID" value="XM_044711545.1"/>
</dbReference>
<keyword evidence="2" id="KW-0812">Transmembrane</keyword>
<dbReference type="GeneID" id="68114983"/>
<feature type="transmembrane region" description="Helical" evidence="2">
    <location>
        <begin position="244"/>
        <end position="267"/>
    </location>
</feature>
<dbReference type="VEuPathDB" id="AmoebaDB:NF0126470"/>
<dbReference type="EMBL" id="VFQX01000004">
    <property type="protein sequence ID" value="KAF0983850.1"/>
    <property type="molecule type" value="Genomic_DNA"/>
</dbReference>
<feature type="region of interest" description="Disordered" evidence="1">
    <location>
        <begin position="107"/>
        <end position="157"/>
    </location>
</feature>
<evidence type="ECO:0000256" key="1">
    <source>
        <dbReference type="SAM" id="MobiDB-lite"/>
    </source>
</evidence>
<organism evidence="3 4">
    <name type="scientific">Naegleria fowleri</name>
    <name type="common">Brain eating amoeba</name>
    <dbReference type="NCBI Taxonomy" id="5763"/>
    <lineage>
        <taxon>Eukaryota</taxon>
        <taxon>Discoba</taxon>
        <taxon>Heterolobosea</taxon>
        <taxon>Tetramitia</taxon>
        <taxon>Eutetramitia</taxon>
        <taxon>Vahlkampfiidae</taxon>
        <taxon>Naegleria</taxon>
    </lineage>
</organism>
<comment type="caution">
    <text evidence="3">The sequence shown here is derived from an EMBL/GenBank/DDBJ whole genome shotgun (WGS) entry which is preliminary data.</text>
</comment>
<accession>A0A6A5CE50</accession>
<protein>
    <submittedName>
        <fullName evidence="3">Uncharacterized protein</fullName>
    </submittedName>
</protein>
<gene>
    <name evidence="3" type="ORF">FDP41_007765</name>
</gene>
<evidence type="ECO:0000256" key="2">
    <source>
        <dbReference type="SAM" id="Phobius"/>
    </source>
</evidence>
<feature type="compositionally biased region" description="Low complexity" evidence="1">
    <location>
        <begin position="12"/>
        <end position="32"/>
    </location>
</feature>
<sequence>MNPNHQHHVDHSPSSPSVQYSPPSTLPSGGVNLVGSSGLPMMMNQSVQYTPQVQVSPFVAFSPAQQPTNFHEEEHHHDDSMLELKDYDQNVPSNFAVVSRGLQQTGNQINSKEHNATAPLTSMSQPSPHYYPPQSSPLPSQQQQHDDTTYSTNNQPQIMMMPRPTSNNYIMNPGGHVMTTAAHLQHSYINPEMMMTSKYSTWTRVVLVFAILLTLYGVVQLTSFFFTIYAVAQGISQFKFSVSSLVMQAIITVIVLVSGSIGIYSTLTKNVKHRKYSTIAHLISLALLILVMVIETIIAHVELKLDFEFPGKDSTTVLAITIFSAVLSLVCVMACCGSCLGCQAYRLTIIKNMASYSEQSTSRGEGSLNTSQEGFVRMNDEEP</sequence>
<name>A0A6A5CE50_NAEFO</name>
<keyword evidence="4" id="KW-1185">Reference proteome</keyword>
<dbReference type="VEuPathDB" id="AmoebaDB:NfTy_005980"/>
<feature type="region of interest" description="Disordered" evidence="1">
    <location>
        <begin position="360"/>
        <end position="383"/>
    </location>
</feature>